<keyword evidence="4" id="KW-1185">Reference proteome</keyword>
<feature type="domain" description="Peptidase M24" evidence="1">
    <location>
        <begin position="150"/>
        <end position="353"/>
    </location>
</feature>
<dbReference type="InterPro" id="IPR000994">
    <property type="entry name" value="Pept_M24"/>
</dbReference>
<dbReference type="PANTHER" id="PTHR46112:SF3">
    <property type="entry name" value="AMINOPEPTIDASE YPDF"/>
    <property type="match status" value="1"/>
</dbReference>
<dbReference type="AlphaFoldDB" id="A0A844QHI3"/>
<evidence type="ECO:0000313" key="3">
    <source>
        <dbReference type="EMBL" id="MVA98627.1"/>
    </source>
</evidence>
<gene>
    <name evidence="3" type="ORF">GN330_15370</name>
</gene>
<feature type="domain" description="Creatinase N-terminal" evidence="2">
    <location>
        <begin position="10"/>
        <end position="141"/>
    </location>
</feature>
<dbReference type="InterPro" id="IPR050659">
    <property type="entry name" value="Peptidase_M24B"/>
</dbReference>
<dbReference type="InterPro" id="IPR029149">
    <property type="entry name" value="Creatin/AminoP/Spt16_N"/>
</dbReference>
<comment type="caution">
    <text evidence="3">The sequence shown here is derived from an EMBL/GenBank/DDBJ whole genome shotgun (WGS) entry which is preliminary data.</text>
</comment>
<protein>
    <submittedName>
        <fullName evidence="3">M24 family metallopeptidase</fullName>
    </submittedName>
</protein>
<dbReference type="GO" id="GO:0008235">
    <property type="term" value="F:metalloexopeptidase activity"/>
    <property type="evidence" value="ECO:0007669"/>
    <property type="project" value="UniProtKB-ARBA"/>
</dbReference>
<dbReference type="PRINTS" id="PR00599">
    <property type="entry name" value="MAPEPTIDASE"/>
</dbReference>
<accession>A0A844QHI3</accession>
<dbReference type="Gene3D" id="3.40.350.10">
    <property type="entry name" value="Creatinase/prolidase N-terminal domain"/>
    <property type="match status" value="1"/>
</dbReference>
<dbReference type="Proteomes" id="UP000463224">
    <property type="component" value="Unassembled WGS sequence"/>
</dbReference>
<sequence length="371" mass="39602">MIDPELRQARRERLLSAMEATDAEAVAIVPGANFYYLTGANFHLMERPTVLFVTRSGTMHAVVPELEKARWAALAPEVKTAYWQDSDGYADAFAAVAARLNASRIGVEGQRMRVFEANAIRHAFRDTPVIDAHAAISRMRLHKDEAEIAAIDRAIAISEAALADTLAVTVAGMSERAVRGVLMAAMLEHGADGAAFDPIVLTGAAAADPHGEPSAERVLARGDALLIDFGAAWGGYNADITRTVFIETVSDEHRAIYAAVAAANAHGRAVSRPGLSLHELDQGVTDVMVEAGFADLVVHKTGHGLGQDVHEAPQVMIGNHQAMEPGMVFTIEPGLYRPGEIGVRIEDDVLVTPQGCRSLTGFSRDLTLIGG</sequence>
<dbReference type="Pfam" id="PF01321">
    <property type="entry name" value="Creatinase_N"/>
    <property type="match status" value="1"/>
</dbReference>
<dbReference type="InterPro" id="IPR001714">
    <property type="entry name" value="Pept_M24_MAP"/>
</dbReference>
<dbReference type="InterPro" id="IPR000587">
    <property type="entry name" value="Creatinase_N"/>
</dbReference>
<dbReference type="PANTHER" id="PTHR46112">
    <property type="entry name" value="AMINOPEPTIDASE"/>
    <property type="match status" value="1"/>
</dbReference>
<evidence type="ECO:0000259" key="2">
    <source>
        <dbReference type="Pfam" id="PF01321"/>
    </source>
</evidence>
<reference evidence="3 4" key="1">
    <citation type="submission" date="2019-12" db="EMBL/GenBank/DDBJ databases">
        <title>Nitratireductor arenosus sp. nov., Isolated from sea sand, Jeju island, South Korea.</title>
        <authorList>
            <person name="Kim W."/>
        </authorList>
    </citation>
    <scope>NUCLEOTIDE SEQUENCE [LARGE SCALE GENOMIC DNA]</scope>
    <source>
        <strain evidence="3 4">CAU 1489</strain>
    </source>
</reference>
<proteinExistence type="predicted"/>
<organism evidence="3 4">
    <name type="scientific">Nitratireductor arenosus</name>
    <dbReference type="NCBI Taxonomy" id="2682096"/>
    <lineage>
        <taxon>Bacteria</taxon>
        <taxon>Pseudomonadati</taxon>
        <taxon>Pseudomonadota</taxon>
        <taxon>Alphaproteobacteria</taxon>
        <taxon>Hyphomicrobiales</taxon>
        <taxon>Phyllobacteriaceae</taxon>
        <taxon>Nitratireductor</taxon>
    </lineage>
</organism>
<dbReference type="SUPFAM" id="SSF53092">
    <property type="entry name" value="Creatinase/prolidase N-terminal domain"/>
    <property type="match status" value="1"/>
</dbReference>
<dbReference type="RefSeq" id="WP_156713539.1">
    <property type="nucleotide sequence ID" value="NZ_WPHG01000003.1"/>
</dbReference>
<dbReference type="SUPFAM" id="SSF55920">
    <property type="entry name" value="Creatinase/aminopeptidase"/>
    <property type="match status" value="1"/>
</dbReference>
<dbReference type="GO" id="GO:0004177">
    <property type="term" value="F:aminopeptidase activity"/>
    <property type="evidence" value="ECO:0007669"/>
    <property type="project" value="UniProtKB-ARBA"/>
</dbReference>
<dbReference type="InterPro" id="IPR036005">
    <property type="entry name" value="Creatinase/aminopeptidase-like"/>
</dbReference>
<dbReference type="Gene3D" id="3.90.230.10">
    <property type="entry name" value="Creatinase/methionine aminopeptidase superfamily"/>
    <property type="match status" value="1"/>
</dbReference>
<evidence type="ECO:0000313" key="4">
    <source>
        <dbReference type="Proteomes" id="UP000463224"/>
    </source>
</evidence>
<dbReference type="EMBL" id="WPHG01000003">
    <property type="protein sequence ID" value="MVA98627.1"/>
    <property type="molecule type" value="Genomic_DNA"/>
</dbReference>
<name>A0A844QHI3_9HYPH</name>
<dbReference type="Pfam" id="PF00557">
    <property type="entry name" value="Peptidase_M24"/>
    <property type="match status" value="1"/>
</dbReference>
<evidence type="ECO:0000259" key="1">
    <source>
        <dbReference type="Pfam" id="PF00557"/>
    </source>
</evidence>